<name>A0AAE4YFJ8_9RHOB</name>
<dbReference type="Proteomes" id="UP001193501">
    <property type="component" value="Unassembled WGS sequence"/>
</dbReference>
<accession>A0AAE4YFJ8</accession>
<proteinExistence type="predicted"/>
<comment type="caution">
    <text evidence="1">The sequence shown here is derived from an EMBL/GenBank/DDBJ whole genome shotgun (WGS) entry which is preliminary data.</text>
</comment>
<keyword evidence="2" id="KW-1185">Reference proteome</keyword>
<dbReference type="RefSeq" id="WP_168775542.1">
    <property type="nucleotide sequence ID" value="NZ_JAABNR010000013.1"/>
</dbReference>
<sequence length="46" mass="5031">MAGKGHNLQRLVSAGFVESLTPSPELRARLSPWPALSRDLTRLFGP</sequence>
<gene>
    <name evidence="1" type="ORF">GV832_14125</name>
</gene>
<organism evidence="1 2">
    <name type="scientific">Stagnihabitans tardus</name>
    <dbReference type="NCBI Taxonomy" id="2699202"/>
    <lineage>
        <taxon>Bacteria</taxon>
        <taxon>Pseudomonadati</taxon>
        <taxon>Pseudomonadota</taxon>
        <taxon>Alphaproteobacteria</taxon>
        <taxon>Rhodobacterales</taxon>
        <taxon>Paracoccaceae</taxon>
        <taxon>Stagnihabitans</taxon>
    </lineage>
</organism>
<dbReference type="EMBL" id="JAABNR010000013">
    <property type="protein sequence ID" value="NBZ88725.1"/>
    <property type="molecule type" value="Genomic_DNA"/>
</dbReference>
<dbReference type="AlphaFoldDB" id="A0AAE4YFJ8"/>
<evidence type="ECO:0000313" key="2">
    <source>
        <dbReference type="Proteomes" id="UP001193501"/>
    </source>
</evidence>
<protein>
    <submittedName>
        <fullName evidence="1">Uncharacterized protein</fullName>
    </submittedName>
</protein>
<reference evidence="1" key="1">
    <citation type="submission" date="2020-01" db="EMBL/GenBank/DDBJ databases">
        <authorList>
            <person name="Chen W.-M."/>
        </authorList>
    </citation>
    <scope>NUCLEOTIDE SEQUENCE</scope>
    <source>
        <strain evidence="1">CYK-10</strain>
    </source>
</reference>
<evidence type="ECO:0000313" key="1">
    <source>
        <dbReference type="EMBL" id="NBZ88725.1"/>
    </source>
</evidence>